<organism evidence="1 2">
    <name type="scientific">Gaopeijia maritima</name>
    <dbReference type="NCBI Taxonomy" id="3119007"/>
    <lineage>
        <taxon>Bacteria</taxon>
        <taxon>Pseudomonadati</taxon>
        <taxon>Gemmatimonadota</taxon>
        <taxon>Longimicrobiia</taxon>
        <taxon>Gaopeijiales</taxon>
        <taxon>Gaopeijiaceae</taxon>
        <taxon>Gaopeijia</taxon>
    </lineage>
</organism>
<dbReference type="PANTHER" id="PTHR30348">
    <property type="entry name" value="UNCHARACTERIZED PROTEIN YECE"/>
    <property type="match status" value="1"/>
</dbReference>
<reference evidence="1 2" key="1">
    <citation type="submission" date="2024-02" db="EMBL/GenBank/DDBJ databases">
        <title>A novel Gemmatimonadota bacterium.</title>
        <authorList>
            <person name="Du Z.-J."/>
            <person name="Ye Y.-Q."/>
        </authorList>
    </citation>
    <scope>NUCLEOTIDE SEQUENCE [LARGE SCALE GENOMIC DNA]</scope>
    <source>
        <strain evidence="1 2">DH-20</strain>
    </source>
</reference>
<proteinExistence type="predicted"/>
<dbReference type="Proteomes" id="UP001484239">
    <property type="component" value="Unassembled WGS sequence"/>
</dbReference>
<name>A0ABU9EDI2_9BACT</name>
<dbReference type="Pfam" id="PF01904">
    <property type="entry name" value="DUF72"/>
    <property type="match status" value="1"/>
</dbReference>
<dbReference type="SUPFAM" id="SSF117396">
    <property type="entry name" value="TM1631-like"/>
    <property type="match status" value="1"/>
</dbReference>
<evidence type="ECO:0000313" key="1">
    <source>
        <dbReference type="EMBL" id="MEK9502813.1"/>
    </source>
</evidence>
<dbReference type="RefSeq" id="WP_405281063.1">
    <property type="nucleotide sequence ID" value="NZ_CP144380.1"/>
</dbReference>
<gene>
    <name evidence="1" type="ORF">WI372_17585</name>
</gene>
<evidence type="ECO:0000313" key="2">
    <source>
        <dbReference type="Proteomes" id="UP001484239"/>
    </source>
</evidence>
<keyword evidence="2" id="KW-1185">Reference proteome</keyword>
<dbReference type="PANTHER" id="PTHR30348:SF4">
    <property type="entry name" value="DUF72 DOMAIN-CONTAINING PROTEIN"/>
    <property type="match status" value="1"/>
</dbReference>
<accession>A0ABU9EDI2</accession>
<dbReference type="InterPro" id="IPR002763">
    <property type="entry name" value="DUF72"/>
</dbReference>
<comment type="caution">
    <text evidence="1">The sequence shown here is derived from an EMBL/GenBank/DDBJ whole genome shotgun (WGS) entry which is preliminary data.</text>
</comment>
<dbReference type="Gene3D" id="3.20.20.410">
    <property type="entry name" value="Protein of unknown function UPF0759"/>
    <property type="match status" value="1"/>
</dbReference>
<dbReference type="EMBL" id="JBBHLI010000015">
    <property type="protein sequence ID" value="MEK9502813.1"/>
    <property type="molecule type" value="Genomic_DNA"/>
</dbReference>
<sequence length="313" mass="33264">MESQPELFDRGPAAPVDLAPQASAAEPLAHRVPPGIRLGTSSWSFPGWEGLVYDRSATPGTLARHGLSAYARHPLLRAVGVDRSYYEPLPASVWRRYAEAVPDDFRFVVKATRTLVTPGEPSCLDVARARSEVVDPAATALGAKLGAVLFQFPPTPSGALGGPRAFAESLYRFLDAMPEGVPLAVEIRTPGWYTPDYRAALDHGGASHGWVVHPRMLDLAAQRALGPPSADRPTVIRWMLAPGASYEAAREAWAPFDRLQAPDPDNREAVARLALEAAALGSPAMVVINNKAEGSSPASVIALAERLGASPAS</sequence>
<protein>
    <submittedName>
        <fullName evidence="1">DUF72 domain-containing protein</fullName>
    </submittedName>
</protein>
<dbReference type="InterPro" id="IPR036520">
    <property type="entry name" value="UPF0759_sf"/>
</dbReference>